<dbReference type="InterPro" id="IPR009003">
    <property type="entry name" value="Peptidase_S1_PA"/>
</dbReference>
<dbReference type="SUPFAM" id="SSF57424">
    <property type="entry name" value="LDL receptor-like module"/>
    <property type="match status" value="2"/>
</dbReference>
<dbReference type="Proteomes" id="UP000299102">
    <property type="component" value="Unassembled WGS sequence"/>
</dbReference>
<comment type="caution">
    <text evidence="4">The sequence shown here is derived from an EMBL/GenBank/DDBJ whole genome shotgun (WGS) entry which is preliminary data.</text>
</comment>
<dbReference type="InterPro" id="IPR043504">
    <property type="entry name" value="Peptidase_S1_PA_chymotrypsin"/>
</dbReference>
<dbReference type="SUPFAM" id="SSF50494">
    <property type="entry name" value="Trypsin-like serine proteases"/>
    <property type="match status" value="2"/>
</dbReference>
<dbReference type="PRINTS" id="PR00261">
    <property type="entry name" value="LDLRECEPTOR"/>
</dbReference>
<evidence type="ECO:0000256" key="1">
    <source>
        <dbReference type="ARBA" id="ARBA00023157"/>
    </source>
</evidence>
<dbReference type="InterPro" id="IPR001254">
    <property type="entry name" value="Trypsin_dom"/>
</dbReference>
<dbReference type="SUPFAM" id="SSF57535">
    <property type="entry name" value="Complement control module/SCR domain"/>
    <property type="match status" value="1"/>
</dbReference>
<dbReference type="PROSITE" id="PS50240">
    <property type="entry name" value="TRYPSIN_DOM"/>
    <property type="match status" value="2"/>
</dbReference>
<feature type="domain" description="Peptidase S1" evidence="3">
    <location>
        <begin position="588"/>
        <end position="836"/>
    </location>
</feature>
<feature type="disulfide bond" evidence="2">
    <location>
        <begin position="392"/>
        <end position="404"/>
    </location>
</feature>
<evidence type="ECO:0000313" key="4">
    <source>
        <dbReference type="EMBL" id="GBP33259.1"/>
    </source>
</evidence>
<keyword evidence="5" id="KW-1185">Reference proteome</keyword>
<dbReference type="PANTHER" id="PTHR24252:SF7">
    <property type="entry name" value="HYALIN"/>
    <property type="match status" value="1"/>
</dbReference>
<dbReference type="SMART" id="SM00020">
    <property type="entry name" value="Tryp_SPc"/>
    <property type="match status" value="2"/>
</dbReference>
<dbReference type="EMBL" id="BGZK01000271">
    <property type="protein sequence ID" value="GBP33259.1"/>
    <property type="molecule type" value="Genomic_DNA"/>
</dbReference>
<evidence type="ECO:0000256" key="2">
    <source>
        <dbReference type="PROSITE-ProRule" id="PRU00124"/>
    </source>
</evidence>
<proteinExistence type="predicted"/>
<keyword evidence="4" id="KW-0378">Hydrolase</keyword>
<dbReference type="Pfam" id="PF00089">
    <property type="entry name" value="Trypsin"/>
    <property type="match status" value="2"/>
</dbReference>
<dbReference type="SMART" id="SM00192">
    <property type="entry name" value="LDLa"/>
    <property type="match status" value="2"/>
</dbReference>
<reference evidence="4 5" key="1">
    <citation type="journal article" date="2019" name="Commun. Biol.">
        <title>The bagworm genome reveals a unique fibroin gene that provides high tensile strength.</title>
        <authorList>
            <person name="Kono N."/>
            <person name="Nakamura H."/>
            <person name="Ohtoshi R."/>
            <person name="Tomita M."/>
            <person name="Numata K."/>
            <person name="Arakawa K."/>
        </authorList>
    </citation>
    <scope>NUCLEOTIDE SEQUENCE [LARGE SCALE GENOMIC DNA]</scope>
</reference>
<feature type="disulfide bond" evidence="2">
    <location>
        <begin position="358"/>
        <end position="376"/>
    </location>
</feature>
<keyword evidence="1 2" id="KW-1015">Disulfide bond</keyword>
<name>A0A4C1V3W7_EUMVA</name>
<dbReference type="CDD" id="cd00190">
    <property type="entry name" value="Tryp_SPc"/>
    <property type="match status" value="1"/>
</dbReference>
<gene>
    <name evidence="4" type="primary">modSP</name>
    <name evidence="4" type="ORF">EVAR_5214_1</name>
</gene>
<evidence type="ECO:0000313" key="5">
    <source>
        <dbReference type="Proteomes" id="UP000299102"/>
    </source>
</evidence>
<dbReference type="AlphaFoldDB" id="A0A4C1V3W7"/>
<dbReference type="InterPro" id="IPR000436">
    <property type="entry name" value="Sushi_SCR_CCP_dom"/>
</dbReference>
<dbReference type="PROSITE" id="PS50068">
    <property type="entry name" value="LDLRA_2"/>
    <property type="match status" value="2"/>
</dbReference>
<protein>
    <submittedName>
        <fullName evidence="4">Modular serine protease</fullName>
    </submittedName>
</protein>
<keyword evidence="4" id="KW-0645">Protease</keyword>
<dbReference type="CDD" id="cd00112">
    <property type="entry name" value="LDLa"/>
    <property type="match status" value="2"/>
</dbReference>
<dbReference type="SMART" id="SM00032">
    <property type="entry name" value="CCP"/>
    <property type="match status" value="2"/>
</dbReference>
<dbReference type="OrthoDB" id="2019384at2759"/>
<dbReference type="GO" id="GO:0004252">
    <property type="term" value="F:serine-type endopeptidase activity"/>
    <property type="evidence" value="ECO:0007669"/>
    <property type="project" value="InterPro"/>
</dbReference>
<dbReference type="Gene3D" id="2.40.10.10">
    <property type="entry name" value="Trypsin-like serine proteases"/>
    <property type="match status" value="3"/>
</dbReference>
<dbReference type="Gene3D" id="2.10.70.10">
    <property type="entry name" value="Complement Module, domain 1"/>
    <property type="match status" value="1"/>
</dbReference>
<evidence type="ECO:0000259" key="3">
    <source>
        <dbReference type="PROSITE" id="PS50240"/>
    </source>
</evidence>
<dbReference type="InterPro" id="IPR002172">
    <property type="entry name" value="LDrepeatLR_classA_rpt"/>
</dbReference>
<accession>A0A4C1V3W7</accession>
<dbReference type="Gene3D" id="4.10.400.10">
    <property type="entry name" value="Low-density Lipoprotein Receptor"/>
    <property type="match status" value="2"/>
</dbReference>
<dbReference type="GO" id="GO:0006508">
    <property type="term" value="P:proteolysis"/>
    <property type="evidence" value="ECO:0007669"/>
    <property type="project" value="UniProtKB-KW"/>
</dbReference>
<dbReference type="InterPro" id="IPR035976">
    <property type="entry name" value="Sushi/SCR/CCP_sf"/>
</dbReference>
<feature type="domain" description="Peptidase S1" evidence="3">
    <location>
        <begin position="56"/>
        <end position="349"/>
    </location>
</feature>
<organism evidence="4 5">
    <name type="scientific">Eumeta variegata</name>
    <name type="common">Bagworm moth</name>
    <name type="synonym">Eumeta japonica</name>
    <dbReference type="NCBI Taxonomy" id="151549"/>
    <lineage>
        <taxon>Eukaryota</taxon>
        <taxon>Metazoa</taxon>
        <taxon>Ecdysozoa</taxon>
        <taxon>Arthropoda</taxon>
        <taxon>Hexapoda</taxon>
        <taxon>Insecta</taxon>
        <taxon>Pterygota</taxon>
        <taxon>Neoptera</taxon>
        <taxon>Endopterygota</taxon>
        <taxon>Lepidoptera</taxon>
        <taxon>Glossata</taxon>
        <taxon>Ditrysia</taxon>
        <taxon>Tineoidea</taxon>
        <taxon>Psychidae</taxon>
        <taxon>Oiketicinae</taxon>
        <taxon>Eumeta</taxon>
    </lineage>
</organism>
<dbReference type="InterPro" id="IPR036055">
    <property type="entry name" value="LDL_receptor-like_sf"/>
</dbReference>
<dbReference type="PANTHER" id="PTHR24252">
    <property type="entry name" value="ACROSIN-RELATED"/>
    <property type="match status" value="1"/>
</dbReference>
<sequence length="838" mass="92997">MDKRRDQIKRSLERWNKRREDLALGMVDSAFAFMCADVSSEIKWCLTPSCSAECGVQGVDVPATPGGDHPWHVGVYSKSGTAYSLICSGSIISPVLVISVAISCNQLCERVEHVGPPGRAEKSRADPTVSLEPADCFWSETEKLLPASVFAIAAGKLYRDWDDPRDNDAQKRNISEIRIHPSYEGKKGDYRYDIAIVFFTTAFVYNKEVRPVCIDYDQDLERSQLHTGSGEILTWSEKVNGTSKPVDVAYLKYVDGTQCLFNVPRSFVRYLTTDKFCAENERGSKLCKDDKGGGLVFEEGYKGLFLKPRYYLRGLVSTSPPSDAECSTFPATTFGWIYAYRDFIQEQLTAIGKQLFQCGDGNVIPANNLCDGVVNCADGSDETSSACAGTVCPKELFKCAYGGCLNAAFCDGKQECIDGSDEDKATCDRQGDDTSYNVTQSTVCRLPPFPKHGSYKVINEPDAKPGNILDNFYLEYQCDDEYKLVGNPSLYCYKNYQPKQMTSCIKMCRLDPHPSVEYQCHVPGSNGGMRPCELYEPGGTVVTPDCRAPNYYSAQFLRNMKCTNGAWDYVATCLAVCGATTPKGEILVVGGRPSEKGEVPWHVAIYNKRKTPYEQICAAHCFWHNSNHKLSPPSDFAVAAGKIYRAWDDERDTDVQRSDVADIKIPDRFLGVQTNFEDDLALLVLSRSLMYAVHIRPVCLELGILFDRKQLAVGNLGKVAGWGLIDEQGTSPQKLQVVDLPFIDIKKCLNDAPRSFREYITGDKICAGYNDGTAALCKGDSGGGLAFPEIFGGEKRFYLRGVVSTAPPNKMDCNSHAVTTFTHLLRHEYFIKQNYFGQ</sequence>
<dbReference type="CDD" id="cd00033">
    <property type="entry name" value="CCP"/>
    <property type="match status" value="1"/>
</dbReference>
<comment type="caution">
    <text evidence="2">Lacks conserved residue(s) required for the propagation of feature annotation.</text>
</comment>
<dbReference type="Pfam" id="PF00057">
    <property type="entry name" value="Ldl_recept_a"/>
    <property type="match status" value="1"/>
</dbReference>
<dbReference type="STRING" id="151549.A0A4C1V3W7"/>